<dbReference type="RefSeq" id="WP_134521094.1">
    <property type="nucleotide sequence ID" value="NZ_SOHE01000087.1"/>
</dbReference>
<dbReference type="AlphaFoldDB" id="A0A4R8ZTM2"/>
<sequence length="319" mass="35490">MKRAALLRLGHSRRHIAYAVAVGAILRVRKGWYTLPGTPIAAIEAFRIGGRLTGLSAFATYGFWTPSTSQLHVTVPHDARALRRPRDMHTRLGPLDRQHCTITWNDQRTARDTDCRWRTSVIDALVHILKHEGRVSSIVCLDAALNAALHGRPGIDEDDLDVIFARAPLAAQPWRAELDGRSGAGGETEFRLFCTDAGIPFVPQPYVEGVGYLDGQIAPHTFVEIDGKSIHANSEAREVDTYRDAVVVSRHGSVIRVTYEMYRTRWSLVLATMMCAIEDDWKLGAPSQFPPFPWRPSTPPKPHRGRSARRPGRGPQPTA</sequence>
<proteinExistence type="predicted"/>
<feature type="compositionally biased region" description="Basic residues" evidence="1">
    <location>
        <begin position="301"/>
        <end position="312"/>
    </location>
</feature>
<accession>A0A4R8ZTM2</accession>
<reference evidence="2 3" key="1">
    <citation type="submission" date="2019-03" db="EMBL/GenBank/DDBJ databases">
        <title>Genomics of glacier-inhabiting Cryobacterium strains.</title>
        <authorList>
            <person name="Liu Q."/>
            <person name="Xin Y.-H."/>
        </authorList>
    </citation>
    <scope>NUCLEOTIDE SEQUENCE [LARGE SCALE GENOMIC DNA]</scope>
    <source>
        <strain evidence="2 3">Hh14</strain>
    </source>
</reference>
<evidence type="ECO:0000313" key="2">
    <source>
        <dbReference type="EMBL" id="TFD45345.1"/>
    </source>
</evidence>
<name>A0A4R8ZTM2_9MICO</name>
<feature type="region of interest" description="Disordered" evidence="1">
    <location>
        <begin position="288"/>
        <end position="319"/>
    </location>
</feature>
<organism evidence="2 3">
    <name type="scientific">Cryobacterium frigoriphilum</name>
    <dbReference type="NCBI Taxonomy" id="1259150"/>
    <lineage>
        <taxon>Bacteria</taxon>
        <taxon>Bacillati</taxon>
        <taxon>Actinomycetota</taxon>
        <taxon>Actinomycetes</taxon>
        <taxon>Micrococcales</taxon>
        <taxon>Microbacteriaceae</taxon>
        <taxon>Cryobacterium</taxon>
    </lineage>
</organism>
<gene>
    <name evidence="2" type="ORF">E3T55_18925</name>
</gene>
<evidence type="ECO:0008006" key="4">
    <source>
        <dbReference type="Google" id="ProtNLM"/>
    </source>
</evidence>
<dbReference type="EMBL" id="SOHE01000087">
    <property type="protein sequence ID" value="TFD45345.1"/>
    <property type="molecule type" value="Genomic_DNA"/>
</dbReference>
<protein>
    <recommendedName>
        <fullName evidence="4">DUF559 domain-containing protein</fullName>
    </recommendedName>
</protein>
<keyword evidence="3" id="KW-1185">Reference proteome</keyword>
<evidence type="ECO:0000313" key="3">
    <source>
        <dbReference type="Proteomes" id="UP000297447"/>
    </source>
</evidence>
<comment type="caution">
    <text evidence="2">The sequence shown here is derived from an EMBL/GenBank/DDBJ whole genome shotgun (WGS) entry which is preliminary data.</text>
</comment>
<dbReference type="Proteomes" id="UP000297447">
    <property type="component" value="Unassembled WGS sequence"/>
</dbReference>
<evidence type="ECO:0000256" key="1">
    <source>
        <dbReference type="SAM" id="MobiDB-lite"/>
    </source>
</evidence>
<feature type="compositionally biased region" description="Pro residues" evidence="1">
    <location>
        <begin position="288"/>
        <end position="300"/>
    </location>
</feature>
<dbReference type="OrthoDB" id="2594539at2"/>